<sequence length="189" mass="20198">MTKILAFAGSTRDGSFNNAIVKVAAEGAKEAGADVTVINLADYQMPIFNEDEEAEFGIPEKALAFKELLMEHDGFLIASPEYNSSYPALLKNAIDWASRMSEGEKPLQAFKGKVAGIMAASAGGLGGLRVLVVLRMLLENIGVIVSPNQKAIAKVNTLLDDSGSVSDEKTIKQLKNLGKETAELVRKLS</sequence>
<proteinExistence type="predicted"/>
<dbReference type="PANTHER" id="PTHR30543">
    <property type="entry name" value="CHROMATE REDUCTASE"/>
    <property type="match status" value="1"/>
</dbReference>
<evidence type="ECO:0000256" key="1">
    <source>
        <dbReference type="ARBA" id="ARBA00001917"/>
    </source>
</evidence>
<dbReference type="PANTHER" id="PTHR30543:SF21">
    <property type="entry name" value="NAD(P)H-DEPENDENT FMN REDUCTASE LOT6"/>
    <property type="match status" value="1"/>
</dbReference>
<dbReference type="Proteomes" id="UP000471381">
    <property type="component" value="Unassembled WGS sequence"/>
</dbReference>
<comment type="caution">
    <text evidence="4">The sequence shown here is derived from an EMBL/GenBank/DDBJ whole genome shotgun (WGS) entry which is preliminary data.</text>
</comment>
<dbReference type="Gene3D" id="3.40.50.360">
    <property type="match status" value="1"/>
</dbReference>
<dbReference type="GO" id="GO:0005829">
    <property type="term" value="C:cytosol"/>
    <property type="evidence" value="ECO:0007669"/>
    <property type="project" value="TreeGrafter"/>
</dbReference>
<gene>
    <name evidence="4" type="ORF">GTQ48_04430</name>
</gene>
<dbReference type="EMBL" id="JAAAWO010000002">
    <property type="protein sequence ID" value="NDW14777.1"/>
    <property type="molecule type" value="Genomic_DNA"/>
</dbReference>
<evidence type="ECO:0000256" key="2">
    <source>
        <dbReference type="ARBA" id="ARBA00022643"/>
    </source>
</evidence>
<reference evidence="4 5" key="1">
    <citation type="submission" date="2020-01" db="EMBL/GenBank/DDBJ databases">
        <title>Genomes of bacteria type strains.</title>
        <authorList>
            <person name="Chen J."/>
            <person name="Zhu S."/>
            <person name="Yang J."/>
        </authorList>
    </citation>
    <scope>NUCLEOTIDE SEQUENCE [LARGE SCALE GENOMIC DNA]</scope>
    <source>
        <strain evidence="4 5">LMG 24078</strain>
    </source>
</reference>
<dbReference type="GO" id="GO:0016491">
    <property type="term" value="F:oxidoreductase activity"/>
    <property type="evidence" value="ECO:0007669"/>
    <property type="project" value="InterPro"/>
</dbReference>
<dbReference type="SUPFAM" id="SSF52218">
    <property type="entry name" value="Flavoproteins"/>
    <property type="match status" value="1"/>
</dbReference>
<dbReference type="RefSeq" id="WP_163105341.1">
    <property type="nucleotide sequence ID" value="NZ_JAAAWO010000002.1"/>
</dbReference>
<evidence type="ECO:0000313" key="5">
    <source>
        <dbReference type="Proteomes" id="UP000471381"/>
    </source>
</evidence>
<name>A0A6N9TBW0_9ALTE</name>
<keyword evidence="2" id="KW-0288">FMN</keyword>
<dbReference type="InterPro" id="IPR029039">
    <property type="entry name" value="Flavoprotein-like_sf"/>
</dbReference>
<accession>A0A6N9TBW0</accession>
<dbReference type="InterPro" id="IPR050712">
    <property type="entry name" value="NAD(P)H-dep_reductase"/>
</dbReference>
<dbReference type="Pfam" id="PF03358">
    <property type="entry name" value="FMN_red"/>
    <property type="match status" value="1"/>
</dbReference>
<keyword evidence="2" id="KW-0285">Flavoprotein</keyword>
<protein>
    <submittedName>
        <fullName evidence="4">FMN reductase</fullName>
    </submittedName>
</protein>
<organism evidence="4 5">
    <name type="scientific">Alteromonas genovensis</name>
    <dbReference type="NCBI Taxonomy" id="471225"/>
    <lineage>
        <taxon>Bacteria</taxon>
        <taxon>Pseudomonadati</taxon>
        <taxon>Pseudomonadota</taxon>
        <taxon>Gammaproteobacteria</taxon>
        <taxon>Alteromonadales</taxon>
        <taxon>Alteromonadaceae</taxon>
        <taxon>Alteromonas/Salinimonas group</taxon>
        <taxon>Alteromonas</taxon>
    </lineage>
</organism>
<dbReference type="InterPro" id="IPR005025">
    <property type="entry name" value="FMN_Rdtase-like_dom"/>
</dbReference>
<comment type="cofactor">
    <cofactor evidence="1">
        <name>FMN</name>
        <dbReference type="ChEBI" id="CHEBI:58210"/>
    </cofactor>
</comment>
<keyword evidence="5" id="KW-1185">Reference proteome</keyword>
<dbReference type="GO" id="GO:0010181">
    <property type="term" value="F:FMN binding"/>
    <property type="evidence" value="ECO:0007669"/>
    <property type="project" value="TreeGrafter"/>
</dbReference>
<dbReference type="AlphaFoldDB" id="A0A6N9TBW0"/>
<evidence type="ECO:0000313" key="4">
    <source>
        <dbReference type="EMBL" id="NDW14777.1"/>
    </source>
</evidence>
<evidence type="ECO:0000259" key="3">
    <source>
        <dbReference type="Pfam" id="PF03358"/>
    </source>
</evidence>
<feature type="domain" description="NADPH-dependent FMN reductase-like" evidence="3">
    <location>
        <begin position="2"/>
        <end position="154"/>
    </location>
</feature>